<keyword evidence="1" id="KW-0378">Hydrolase</keyword>
<comment type="caution">
    <text evidence="3">The sequence shown here is derived from an EMBL/GenBank/DDBJ whole genome shotgun (WGS) entry which is preliminary data.</text>
</comment>
<accession>A0ABQ0YTQ1</accession>
<evidence type="ECO:0000259" key="2">
    <source>
        <dbReference type="SMART" id="SM00331"/>
    </source>
</evidence>
<evidence type="ECO:0000313" key="3">
    <source>
        <dbReference type="EMBL" id="GES39956.1"/>
    </source>
</evidence>
<dbReference type="Proteomes" id="UP000325466">
    <property type="component" value="Unassembled WGS sequence"/>
</dbReference>
<dbReference type="EMBL" id="BLAH01000143">
    <property type="protein sequence ID" value="GES39956.1"/>
    <property type="molecule type" value="Genomic_DNA"/>
</dbReference>
<gene>
    <name evidence="3" type="ORF">RAJCM14343_5234</name>
</gene>
<name>A0ABQ0YTQ1_9NOCA</name>
<reference evidence="3 4" key="1">
    <citation type="journal article" date="2018" name="Biodegradation">
        <title>1,4-Dioxane degradation characteristics of Rhodococcus aetherivorans JCM 14343.</title>
        <authorList>
            <person name="Inoue D."/>
            <person name="Tsunoda T."/>
            <person name="Yamamoto N."/>
            <person name="Ike M."/>
            <person name="Sei K."/>
        </authorList>
    </citation>
    <scope>NUCLEOTIDE SEQUENCE [LARGE SCALE GENOMIC DNA]</scope>
    <source>
        <strain evidence="3 4">JCM 14343</strain>
    </source>
</reference>
<protein>
    <submittedName>
        <fullName evidence="3">Serine phosphatase RsbU</fullName>
    </submittedName>
</protein>
<dbReference type="InterPro" id="IPR052016">
    <property type="entry name" value="Bact_Sigma-Reg"/>
</dbReference>
<dbReference type="PANTHER" id="PTHR43156">
    <property type="entry name" value="STAGE II SPORULATION PROTEIN E-RELATED"/>
    <property type="match status" value="1"/>
</dbReference>
<dbReference type="Gene3D" id="3.60.40.10">
    <property type="entry name" value="PPM-type phosphatase domain"/>
    <property type="match status" value="1"/>
</dbReference>
<organism evidence="3 4">
    <name type="scientific">Rhodococcus aetherivorans</name>
    <dbReference type="NCBI Taxonomy" id="191292"/>
    <lineage>
        <taxon>Bacteria</taxon>
        <taxon>Bacillati</taxon>
        <taxon>Actinomycetota</taxon>
        <taxon>Actinomycetes</taxon>
        <taxon>Mycobacteriales</taxon>
        <taxon>Nocardiaceae</taxon>
        <taxon>Rhodococcus</taxon>
    </lineage>
</organism>
<dbReference type="InterPro" id="IPR001932">
    <property type="entry name" value="PPM-type_phosphatase-like_dom"/>
</dbReference>
<dbReference type="SMART" id="SM00331">
    <property type="entry name" value="PP2C_SIG"/>
    <property type="match status" value="1"/>
</dbReference>
<dbReference type="PANTHER" id="PTHR43156:SF2">
    <property type="entry name" value="STAGE II SPORULATION PROTEIN E"/>
    <property type="match status" value="1"/>
</dbReference>
<keyword evidence="4" id="KW-1185">Reference proteome</keyword>
<dbReference type="RefSeq" id="WP_051446001.1">
    <property type="nucleotide sequence ID" value="NZ_BAAAYP010000044.1"/>
</dbReference>
<evidence type="ECO:0000256" key="1">
    <source>
        <dbReference type="ARBA" id="ARBA00022801"/>
    </source>
</evidence>
<dbReference type="Pfam" id="PF07228">
    <property type="entry name" value="SpoIIE"/>
    <property type="match status" value="1"/>
</dbReference>
<evidence type="ECO:0000313" key="4">
    <source>
        <dbReference type="Proteomes" id="UP000325466"/>
    </source>
</evidence>
<proteinExistence type="predicted"/>
<feature type="domain" description="PPM-type phosphatase" evidence="2">
    <location>
        <begin position="30"/>
        <end position="239"/>
    </location>
</feature>
<dbReference type="InterPro" id="IPR036457">
    <property type="entry name" value="PPM-type-like_dom_sf"/>
</dbReference>
<sequence>MDAPDRTAPRDRPERRAWLRSRTLSLPGYTVHVLHAGTTGAGTVDCYRLAGGAVFTAVTALGSGLDARVVAAAVRTHLRAGARAVERVVSAPEVGDLDTAAAVSAFTHLAQDFDYPDTVVSLLHGALDPPTGTIDYVHADHGPAVLVHPDGTLAPLPATRPPLGPVPGPWAVQRTALVPGARLLACSDALLPLLGADDRGAGVAFLATHPHPQRWATALLTARERTRVHDDLVALAVHRHR</sequence>